<feature type="compositionally biased region" description="Low complexity" evidence="6">
    <location>
        <begin position="462"/>
        <end position="490"/>
    </location>
</feature>
<dbReference type="GO" id="GO:0004748">
    <property type="term" value="F:ribonucleoside-diphosphate reductase activity, thioredoxin disulfide as acceptor"/>
    <property type="evidence" value="ECO:0007669"/>
    <property type="project" value="UniProtKB-EC"/>
</dbReference>
<comment type="catalytic activity">
    <reaction evidence="5">
        <text>a 2'-deoxyribonucleoside 5'-diphosphate + [thioredoxin]-disulfide + H2O = a ribonucleoside 5'-diphosphate + [thioredoxin]-dithiol</text>
        <dbReference type="Rhea" id="RHEA:23252"/>
        <dbReference type="Rhea" id="RHEA-COMP:10698"/>
        <dbReference type="Rhea" id="RHEA-COMP:10700"/>
        <dbReference type="ChEBI" id="CHEBI:15377"/>
        <dbReference type="ChEBI" id="CHEBI:29950"/>
        <dbReference type="ChEBI" id="CHEBI:50058"/>
        <dbReference type="ChEBI" id="CHEBI:57930"/>
        <dbReference type="ChEBI" id="CHEBI:73316"/>
        <dbReference type="EC" id="1.17.4.1"/>
    </reaction>
</comment>
<comment type="similarity">
    <text evidence="1">Belongs to the ribonucleoside diphosphate reductase class-2 family.</text>
</comment>
<evidence type="ECO:0000313" key="10">
    <source>
        <dbReference type="Proteomes" id="UP000661507"/>
    </source>
</evidence>
<sequence length="502" mass="51937">MAGMIGTLWDGVALRRERCGAEPDAPPRPIALPASWDDGGAEALAALAPGSGPVVFPTLAEGWIRRVTMRGRRLGLLDSPEEADDLAAALRALLLARRGAPGIEVWRERKDEARFVLNLPAFLDAAGGFDADAYAAAVALGVRVLDILGQGRAPRLRVGFADLAGLLAAFRLPYDSAEARAVAAAIAALTRGAAEAQSGRLAERHGALHPVALIWPEPPAETAIPGLAAAARAALDAAAASPGLRHHGCVALAPADAVEALLGAETAGFAPAYGAVRPSRDGEGRMLLLPTRAALRAGDVAAGLLAPPTPESRAAMEAAVLPFLDAAPPAAPAMPATPQAPRRSAPRPVSAPAARTWRITIEGARIALRAAEDDQGRLREIAFSLPRESIASRALHEAVAQAVSLGLGHGVPLDAFVDAYAYAPGTGGMVEGDPAIRRATSVLDWAFRRLALDYLGRADLPDPAAEEVPPPAQAQASQPPLLPLDLPAQHAPRRGRALRHAA</sequence>
<feature type="domain" description="Ribonucleotide reductase large subunit C-terminal" evidence="7">
    <location>
        <begin position="117"/>
        <end position="287"/>
    </location>
</feature>
<dbReference type="Pfam" id="PF12637">
    <property type="entry name" value="TSCPD"/>
    <property type="match status" value="1"/>
</dbReference>
<dbReference type="Pfam" id="PF02867">
    <property type="entry name" value="Ribonuc_red_lgC"/>
    <property type="match status" value="1"/>
</dbReference>
<dbReference type="EC" id="1.17.4.1" evidence="2"/>
<feature type="domain" description="TSCPD" evidence="8">
    <location>
        <begin position="352"/>
        <end position="453"/>
    </location>
</feature>
<protein>
    <recommendedName>
        <fullName evidence="2">ribonucleoside-diphosphate reductase</fullName>
        <ecNumber evidence="2">1.17.4.1</ecNumber>
    </recommendedName>
</protein>
<dbReference type="GO" id="GO:0071897">
    <property type="term" value="P:DNA biosynthetic process"/>
    <property type="evidence" value="ECO:0007669"/>
    <property type="project" value="UniProtKB-KW"/>
</dbReference>
<evidence type="ECO:0000256" key="2">
    <source>
        <dbReference type="ARBA" id="ARBA00012274"/>
    </source>
</evidence>
<proteinExistence type="inferred from homology"/>
<feature type="region of interest" description="Disordered" evidence="6">
    <location>
        <begin position="331"/>
        <end position="351"/>
    </location>
</feature>
<organism evidence="9 10">
    <name type="scientific">Neoroseomonas lacus</name>
    <dbReference type="NCBI Taxonomy" id="287609"/>
    <lineage>
        <taxon>Bacteria</taxon>
        <taxon>Pseudomonadati</taxon>
        <taxon>Pseudomonadota</taxon>
        <taxon>Alphaproteobacteria</taxon>
        <taxon>Acetobacterales</taxon>
        <taxon>Acetobacteraceae</taxon>
        <taxon>Neoroseomonas</taxon>
    </lineage>
</organism>
<dbReference type="EMBL" id="BMKW01000010">
    <property type="protein sequence ID" value="GGJ29490.1"/>
    <property type="molecule type" value="Genomic_DNA"/>
</dbReference>
<evidence type="ECO:0000256" key="1">
    <source>
        <dbReference type="ARBA" id="ARBA00007405"/>
    </source>
</evidence>
<feature type="region of interest" description="Disordered" evidence="6">
    <location>
        <begin position="462"/>
        <end position="502"/>
    </location>
</feature>
<gene>
    <name evidence="9" type="ORF">GCM10011320_40990</name>
</gene>
<evidence type="ECO:0000256" key="5">
    <source>
        <dbReference type="ARBA" id="ARBA00047754"/>
    </source>
</evidence>
<keyword evidence="10" id="KW-1185">Reference proteome</keyword>
<comment type="caution">
    <text evidence="9">The sequence shown here is derived from an EMBL/GenBank/DDBJ whole genome shotgun (WGS) entry which is preliminary data.</text>
</comment>
<evidence type="ECO:0000259" key="8">
    <source>
        <dbReference type="Pfam" id="PF12637"/>
    </source>
</evidence>
<dbReference type="Proteomes" id="UP000661507">
    <property type="component" value="Unassembled WGS sequence"/>
</dbReference>
<dbReference type="InterPro" id="IPR000788">
    <property type="entry name" value="RNR_lg_C"/>
</dbReference>
<dbReference type="SUPFAM" id="SSF51998">
    <property type="entry name" value="PFL-like glycyl radical enzymes"/>
    <property type="match status" value="1"/>
</dbReference>
<evidence type="ECO:0000256" key="6">
    <source>
        <dbReference type="SAM" id="MobiDB-lite"/>
    </source>
</evidence>
<keyword evidence="3" id="KW-0237">DNA synthesis</keyword>
<dbReference type="Gene3D" id="3.20.70.20">
    <property type="match status" value="1"/>
</dbReference>
<feature type="compositionally biased region" description="Basic residues" evidence="6">
    <location>
        <begin position="491"/>
        <end position="502"/>
    </location>
</feature>
<dbReference type="AlphaFoldDB" id="A0A917KU17"/>
<reference evidence="9" key="2">
    <citation type="submission" date="2020-09" db="EMBL/GenBank/DDBJ databases">
        <authorList>
            <person name="Sun Q."/>
            <person name="Zhou Y."/>
        </authorList>
    </citation>
    <scope>NUCLEOTIDE SEQUENCE</scope>
    <source>
        <strain evidence="9">CGMCC 1.3617</strain>
    </source>
</reference>
<keyword evidence="4" id="KW-0547">Nucleotide-binding</keyword>
<dbReference type="InterPro" id="IPR024434">
    <property type="entry name" value="TSCPD_dom"/>
</dbReference>
<reference evidence="9" key="1">
    <citation type="journal article" date="2014" name="Int. J. Syst. Evol. Microbiol.">
        <title>Complete genome sequence of Corynebacterium casei LMG S-19264T (=DSM 44701T), isolated from a smear-ripened cheese.</title>
        <authorList>
            <consortium name="US DOE Joint Genome Institute (JGI-PGF)"/>
            <person name="Walter F."/>
            <person name="Albersmeier A."/>
            <person name="Kalinowski J."/>
            <person name="Ruckert C."/>
        </authorList>
    </citation>
    <scope>NUCLEOTIDE SEQUENCE</scope>
    <source>
        <strain evidence="9">CGMCC 1.3617</strain>
    </source>
</reference>
<evidence type="ECO:0000313" key="9">
    <source>
        <dbReference type="EMBL" id="GGJ29490.1"/>
    </source>
</evidence>
<evidence type="ECO:0000256" key="4">
    <source>
        <dbReference type="ARBA" id="ARBA00022741"/>
    </source>
</evidence>
<accession>A0A917KU17</accession>
<evidence type="ECO:0000259" key="7">
    <source>
        <dbReference type="Pfam" id="PF02867"/>
    </source>
</evidence>
<name>A0A917KU17_9PROT</name>
<dbReference type="GO" id="GO:0000166">
    <property type="term" value="F:nucleotide binding"/>
    <property type="evidence" value="ECO:0007669"/>
    <property type="project" value="UniProtKB-KW"/>
</dbReference>
<evidence type="ECO:0000256" key="3">
    <source>
        <dbReference type="ARBA" id="ARBA00022634"/>
    </source>
</evidence>